<sequence>TLTLLDGLERGATYPLVKQALGTRSAVEVAVQLLGDPQAPRKVADLAGCGQEVLRLLADELGFVPPANVKGWEARWGLLARYVLFSEFVFDLPGDLPAALANLPRADKAYRERIYTIAERLRDTGSYREAYVDLANRVERELGLPAHFASVTRLGQRDTFAFEERQYLIALTQALETGKLEAAREIIRARARSVWRHEPERAQMWKVAERCVALLDVADRIEQEWEREAKQAGDMVAAYARKGGWSDLDRHQRLMEQSIAESTDVEELETI</sequence>
<proteinExistence type="predicted"/>
<reference evidence="1" key="1">
    <citation type="journal article" date="2014" name="Front. Microbiol.">
        <title>High frequency of phylogenetically diverse reductive dehalogenase-homologous genes in deep subseafloor sedimentary metagenomes.</title>
        <authorList>
            <person name="Kawai M."/>
            <person name="Futagami T."/>
            <person name="Toyoda A."/>
            <person name="Takaki Y."/>
            <person name="Nishi S."/>
            <person name="Hori S."/>
            <person name="Arai W."/>
            <person name="Tsubouchi T."/>
            <person name="Morono Y."/>
            <person name="Uchiyama I."/>
            <person name="Ito T."/>
            <person name="Fujiyama A."/>
            <person name="Inagaki F."/>
            <person name="Takami H."/>
        </authorList>
    </citation>
    <scope>NUCLEOTIDE SEQUENCE</scope>
    <source>
        <strain evidence="1">Expedition CK06-06</strain>
    </source>
</reference>
<dbReference type="AlphaFoldDB" id="X0UFT3"/>
<accession>X0UFT3</accession>
<evidence type="ECO:0000313" key="1">
    <source>
        <dbReference type="EMBL" id="GAG04435.1"/>
    </source>
</evidence>
<gene>
    <name evidence="1" type="ORF">S01H1_34538</name>
</gene>
<feature type="non-terminal residue" evidence="1">
    <location>
        <position position="1"/>
    </location>
</feature>
<organism evidence="1">
    <name type="scientific">marine sediment metagenome</name>
    <dbReference type="NCBI Taxonomy" id="412755"/>
    <lineage>
        <taxon>unclassified sequences</taxon>
        <taxon>metagenomes</taxon>
        <taxon>ecological metagenomes</taxon>
    </lineage>
</organism>
<dbReference type="EMBL" id="BARS01021510">
    <property type="protein sequence ID" value="GAG04435.1"/>
    <property type="molecule type" value="Genomic_DNA"/>
</dbReference>
<comment type="caution">
    <text evidence="1">The sequence shown here is derived from an EMBL/GenBank/DDBJ whole genome shotgun (WGS) entry which is preliminary data.</text>
</comment>
<name>X0UFT3_9ZZZZ</name>
<feature type="non-terminal residue" evidence="1">
    <location>
        <position position="271"/>
    </location>
</feature>
<protein>
    <submittedName>
        <fullName evidence="1">Uncharacterized protein</fullName>
    </submittedName>
</protein>